<name>A0A6H5HS40_9HEMI</name>
<accession>A0A6H5HS40</accession>
<dbReference type="AlphaFoldDB" id="A0A6H5HS40"/>
<dbReference type="Proteomes" id="UP000479000">
    <property type="component" value="Unassembled WGS sequence"/>
</dbReference>
<proteinExistence type="predicted"/>
<protein>
    <submittedName>
        <fullName evidence="1">Uncharacterized protein</fullName>
    </submittedName>
</protein>
<sequence length="219" mass="24808">MSAASGEIRYLHLMRILHRSPTSLRRFDCLEEAQIGLQAMDFDVMLTPGPMTETAILGSTLGEHAMASLLDNLRHVNPQEKNDLVRCMSRMHGCATGSGSNFLRRSLLRLAERGPFQKAIPRLRNDNCLIVYGPESVFDQGLQYFHFIPEKKVIVVVQNHLMCNIIARKNSSGCNMAVSDEQLNGHGRPERLDNRISNGWWFEPLVGVFAKPGEWRSMW</sequence>
<keyword evidence="2" id="KW-1185">Reference proteome</keyword>
<reference evidence="1 2" key="1">
    <citation type="submission" date="2020-02" db="EMBL/GenBank/DDBJ databases">
        <authorList>
            <person name="Ferguson B K."/>
        </authorList>
    </citation>
    <scope>NUCLEOTIDE SEQUENCE [LARGE SCALE GENOMIC DNA]</scope>
</reference>
<gene>
    <name evidence="1" type="ORF">NTEN_LOCUS24071</name>
</gene>
<dbReference type="EMBL" id="CADCXU010035388">
    <property type="protein sequence ID" value="CAB0020498.1"/>
    <property type="molecule type" value="Genomic_DNA"/>
</dbReference>
<evidence type="ECO:0000313" key="2">
    <source>
        <dbReference type="Proteomes" id="UP000479000"/>
    </source>
</evidence>
<evidence type="ECO:0000313" key="1">
    <source>
        <dbReference type="EMBL" id="CAB0020498.1"/>
    </source>
</evidence>
<organism evidence="1 2">
    <name type="scientific">Nesidiocoris tenuis</name>
    <dbReference type="NCBI Taxonomy" id="355587"/>
    <lineage>
        <taxon>Eukaryota</taxon>
        <taxon>Metazoa</taxon>
        <taxon>Ecdysozoa</taxon>
        <taxon>Arthropoda</taxon>
        <taxon>Hexapoda</taxon>
        <taxon>Insecta</taxon>
        <taxon>Pterygota</taxon>
        <taxon>Neoptera</taxon>
        <taxon>Paraneoptera</taxon>
        <taxon>Hemiptera</taxon>
        <taxon>Heteroptera</taxon>
        <taxon>Panheteroptera</taxon>
        <taxon>Cimicomorpha</taxon>
        <taxon>Miridae</taxon>
        <taxon>Dicyphina</taxon>
        <taxon>Nesidiocoris</taxon>
    </lineage>
</organism>